<dbReference type="Gene3D" id="1.10.510.10">
    <property type="entry name" value="Transferase(Phosphotransferase) domain 1"/>
    <property type="match status" value="1"/>
</dbReference>
<dbReference type="PROSITE" id="PS50011">
    <property type="entry name" value="PROTEIN_KINASE_DOM"/>
    <property type="match status" value="1"/>
</dbReference>
<dbReference type="SUPFAM" id="SSF56112">
    <property type="entry name" value="Protein kinase-like (PK-like)"/>
    <property type="match status" value="1"/>
</dbReference>
<dbReference type="GO" id="GO:0005524">
    <property type="term" value="F:ATP binding"/>
    <property type="evidence" value="ECO:0007669"/>
    <property type="project" value="InterPro"/>
</dbReference>
<dbReference type="PANTHER" id="PTHR48011">
    <property type="entry name" value="CCR4-NOT TRANSCRIPTIONAL COMPLEX SUBUNIT CAF120-RELATED"/>
    <property type="match status" value="1"/>
</dbReference>
<feature type="domain" description="Protein kinase" evidence="1">
    <location>
        <begin position="19"/>
        <end position="278"/>
    </location>
</feature>
<name>A0A7J6DM34_CANSA</name>
<dbReference type="SMART" id="SM00220">
    <property type="entry name" value="S_TKc"/>
    <property type="match status" value="1"/>
</dbReference>
<dbReference type="Gene3D" id="3.30.200.20">
    <property type="entry name" value="Phosphorylase Kinase, domain 1"/>
    <property type="match status" value="1"/>
</dbReference>
<evidence type="ECO:0000313" key="3">
    <source>
        <dbReference type="Proteomes" id="UP000583929"/>
    </source>
</evidence>
<comment type="caution">
    <text evidence="2">The sequence shown here is derived from an EMBL/GenBank/DDBJ whole genome shotgun (WGS) entry which is preliminary data.</text>
</comment>
<dbReference type="InterPro" id="IPR000719">
    <property type="entry name" value="Prot_kinase_dom"/>
</dbReference>
<dbReference type="GO" id="GO:0004672">
    <property type="term" value="F:protein kinase activity"/>
    <property type="evidence" value="ECO:0007669"/>
    <property type="project" value="InterPro"/>
</dbReference>
<dbReference type="EMBL" id="JAATIQ010000850">
    <property type="protein sequence ID" value="KAF4347155.1"/>
    <property type="molecule type" value="Genomic_DNA"/>
</dbReference>
<reference evidence="2 3" key="1">
    <citation type="journal article" date="2020" name="bioRxiv">
        <title>Sequence and annotation of 42 cannabis genomes reveals extensive copy number variation in cannabinoid synthesis and pathogen resistance genes.</title>
        <authorList>
            <person name="Mckernan K.J."/>
            <person name="Helbert Y."/>
            <person name="Kane L.T."/>
            <person name="Ebling H."/>
            <person name="Zhang L."/>
            <person name="Liu B."/>
            <person name="Eaton Z."/>
            <person name="Mclaughlin S."/>
            <person name="Kingan S."/>
            <person name="Baybayan P."/>
            <person name="Concepcion G."/>
            <person name="Jordan M."/>
            <person name="Riva A."/>
            <person name="Barbazuk W."/>
            <person name="Harkins T."/>
        </authorList>
    </citation>
    <scope>NUCLEOTIDE SEQUENCE [LARGE SCALE GENOMIC DNA]</scope>
    <source>
        <strain evidence="3">cv. Jamaican Lion 4</strain>
        <tissue evidence="2">Leaf</tissue>
    </source>
</reference>
<dbReference type="InterPro" id="IPR011009">
    <property type="entry name" value="Kinase-like_dom_sf"/>
</dbReference>
<dbReference type="AlphaFoldDB" id="A0A7J6DM34"/>
<evidence type="ECO:0000259" key="1">
    <source>
        <dbReference type="PROSITE" id="PS50011"/>
    </source>
</evidence>
<dbReference type="GO" id="GO:0007165">
    <property type="term" value="P:signal transduction"/>
    <property type="evidence" value="ECO:0007669"/>
    <property type="project" value="TreeGrafter"/>
</dbReference>
<protein>
    <recommendedName>
        <fullName evidence="1">Protein kinase domain-containing protein</fullName>
    </recommendedName>
</protein>
<accession>A0A7J6DM34</accession>
<dbReference type="InterPro" id="IPR052751">
    <property type="entry name" value="Plant_MAPKKK"/>
</dbReference>
<evidence type="ECO:0000313" key="2">
    <source>
        <dbReference type="EMBL" id="KAF4347155.1"/>
    </source>
</evidence>
<dbReference type="Proteomes" id="UP000583929">
    <property type="component" value="Unassembled WGS sequence"/>
</dbReference>
<proteinExistence type="predicted"/>
<keyword evidence="3" id="KW-1185">Reference proteome</keyword>
<dbReference type="Pfam" id="PF00069">
    <property type="entry name" value="Pkinase"/>
    <property type="match status" value="1"/>
</dbReference>
<organism evidence="2 3">
    <name type="scientific">Cannabis sativa</name>
    <name type="common">Hemp</name>
    <name type="synonym">Marijuana</name>
    <dbReference type="NCBI Taxonomy" id="3483"/>
    <lineage>
        <taxon>Eukaryota</taxon>
        <taxon>Viridiplantae</taxon>
        <taxon>Streptophyta</taxon>
        <taxon>Embryophyta</taxon>
        <taxon>Tracheophyta</taxon>
        <taxon>Spermatophyta</taxon>
        <taxon>Magnoliopsida</taxon>
        <taxon>eudicotyledons</taxon>
        <taxon>Gunneridae</taxon>
        <taxon>Pentapetalae</taxon>
        <taxon>rosids</taxon>
        <taxon>fabids</taxon>
        <taxon>Rosales</taxon>
        <taxon>Cannabaceae</taxon>
        <taxon>Cannabis</taxon>
    </lineage>
</organism>
<dbReference type="InterPro" id="IPR008271">
    <property type="entry name" value="Ser/Thr_kinase_AS"/>
</dbReference>
<sequence length="281" mass="32277">MDKYEEGDLEESLHSSPYWIRGSMLGKGGFGSVYMARMVKEPSPLYGTTLVRGFHPIMAVKTSRLAKGEELENEKKFIEYFDDCPYIIKCFGHDTTLNIIDGGEEVFYNVFLEYAVGGTLFDFILNSPLYNESKQVKQFLQQILKGVDYIHEKGFVHCDLKPENVLLVKEIREENFFFMAKISDFGLAKMVDDTTTRVRGTKAYLAPECRGENRIQGQFSDIWAIGVMVLFMLTKDLNWNNNLYYCISKEAIDFILKCTNLNPSKRPSAKILLNHPFITNM</sequence>
<gene>
    <name evidence="2" type="ORF">G4B88_012796</name>
</gene>
<dbReference type="PROSITE" id="PS00108">
    <property type="entry name" value="PROTEIN_KINASE_ST"/>
    <property type="match status" value="1"/>
</dbReference>
<dbReference type="PANTHER" id="PTHR48011:SF56">
    <property type="entry name" value="PROTEIN KINASE DOMAIN-CONTAINING PROTEIN"/>
    <property type="match status" value="1"/>
</dbReference>